<evidence type="ECO:0008006" key="2">
    <source>
        <dbReference type="Google" id="ProtNLM"/>
    </source>
</evidence>
<dbReference type="NCBIfam" id="NF038353">
    <property type="entry name" value="FxLYD_dom"/>
    <property type="match status" value="1"/>
</dbReference>
<gene>
    <name evidence="1" type="ordered locus">Tery_2188</name>
</gene>
<dbReference type="RefSeq" id="WP_011611788.1">
    <property type="nucleotide sequence ID" value="NC_008312.1"/>
</dbReference>
<evidence type="ECO:0000313" key="1">
    <source>
        <dbReference type="EMBL" id="ABG51418.1"/>
    </source>
</evidence>
<dbReference type="AlphaFoldDB" id="Q113A6"/>
<dbReference type="HOGENOM" id="CLU_112658_0_0_3"/>
<dbReference type="InterPro" id="IPR047676">
    <property type="entry name" value="FxLYD_dom"/>
</dbReference>
<accession>Q113A6</accession>
<dbReference type="OrthoDB" id="572162at2"/>
<sequence>MRSRFLPNIIISGLITIAIWLWSSPAWALIQLKVSDLNYKDCPTEIGKGAITSGSSLAANCFIISGKAKNTSNKTVYDADVYGRIYDANNNNVMQNRTRLGAIEEVPALSTTDFEIRVSVPANLPTPLKLKQFKSSGFPSKARWDQTIEEFDGF</sequence>
<dbReference type="EMBL" id="CP000393">
    <property type="protein sequence ID" value="ABG51418.1"/>
    <property type="molecule type" value="Genomic_DNA"/>
</dbReference>
<proteinExistence type="predicted"/>
<dbReference type="eggNOG" id="ENOG5031GDF">
    <property type="taxonomic scope" value="Bacteria"/>
</dbReference>
<organism evidence="1">
    <name type="scientific">Trichodesmium erythraeum (strain IMS101)</name>
    <dbReference type="NCBI Taxonomy" id="203124"/>
    <lineage>
        <taxon>Bacteria</taxon>
        <taxon>Bacillati</taxon>
        <taxon>Cyanobacteriota</taxon>
        <taxon>Cyanophyceae</taxon>
        <taxon>Oscillatoriophycideae</taxon>
        <taxon>Oscillatoriales</taxon>
        <taxon>Microcoleaceae</taxon>
        <taxon>Trichodesmium</taxon>
    </lineage>
</organism>
<dbReference type="STRING" id="203124.Tery_2188"/>
<reference evidence="1" key="1">
    <citation type="submission" date="2006-06" db="EMBL/GenBank/DDBJ databases">
        <title>Complete sequence of Trichodesmium erythraeum IMS101.</title>
        <authorList>
            <consortium name="US DOE Joint Genome Institute"/>
            <person name="Copeland A."/>
            <person name="Lucas S."/>
            <person name="Lapidus A."/>
            <person name="Barry K."/>
            <person name="Detter J.C."/>
            <person name="Glavina del Rio T."/>
            <person name="Hammon N."/>
            <person name="Israni S."/>
            <person name="Dalin E."/>
            <person name="Tice H."/>
            <person name="Pitluck S."/>
            <person name="Kiss H."/>
            <person name="Munk A.C."/>
            <person name="Brettin T."/>
            <person name="Bruce D."/>
            <person name="Han C."/>
            <person name="Tapia R."/>
            <person name="Gilna P."/>
            <person name="Schmutz J."/>
            <person name="Larimer F."/>
            <person name="Land M."/>
            <person name="Hauser L."/>
            <person name="Kyrpides N."/>
            <person name="Kim E."/>
            <person name="Richardson P."/>
        </authorList>
    </citation>
    <scope>NUCLEOTIDE SEQUENCE [LARGE SCALE GENOMIC DNA]</scope>
    <source>
        <strain evidence="1">IMS101</strain>
    </source>
</reference>
<name>Q113A6_TRIEI</name>
<protein>
    <recommendedName>
        <fullName evidence="2">Biotin carboxylase</fullName>
    </recommendedName>
</protein>
<dbReference type="KEGG" id="ter:Tery_2188"/>